<dbReference type="Proteomes" id="UP000178323">
    <property type="component" value="Unassembled WGS sequence"/>
</dbReference>
<proteinExistence type="predicted"/>
<reference evidence="1 2" key="1">
    <citation type="journal article" date="2016" name="Nat. Commun.">
        <title>Thousands of microbial genomes shed light on interconnected biogeochemical processes in an aquifer system.</title>
        <authorList>
            <person name="Anantharaman K."/>
            <person name="Brown C.T."/>
            <person name="Hug L.A."/>
            <person name="Sharon I."/>
            <person name="Castelle C.J."/>
            <person name="Probst A.J."/>
            <person name="Thomas B.C."/>
            <person name="Singh A."/>
            <person name="Wilkins M.J."/>
            <person name="Karaoz U."/>
            <person name="Brodie E.L."/>
            <person name="Williams K.H."/>
            <person name="Hubbard S.S."/>
            <person name="Banfield J.F."/>
        </authorList>
    </citation>
    <scope>NUCLEOTIDE SEQUENCE [LARGE SCALE GENOMIC DNA]</scope>
</reference>
<dbReference type="InterPro" id="IPR036390">
    <property type="entry name" value="WH_DNA-bd_sf"/>
</dbReference>
<dbReference type="InterPro" id="IPR036388">
    <property type="entry name" value="WH-like_DNA-bd_sf"/>
</dbReference>
<evidence type="ECO:0000313" key="2">
    <source>
        <dbReference type="Proteomes" id="UP000178323"/>
    </source>
</evidence>
<name>A0A1F5SAV0_9BACT</name>
<dbReference type="Pfam" id="PF13412">
    <property type="entry name" value="HTH_24"/>
    <property type="match status" value="1"/>
</dbReference>
<sequence>MRGIDVVILGENAPNGNKEKSSEKSSEKILRLIKDNSEISAEERADVIGISSRAIEKNIAKLKQKGIIKRIGPDKGVGK</sequence>
<dbReference type="InterPro" id="IPR000485">
    <property type="entry name" value="AsnC-type_HTH_dom"/>
</dbReference>
<dbReference type="GO" id="GO:0043565">
    <property type="term" value="F:sequence-specific DNA binding"/>
    <property type="evidence" value="ECO:0007669"/>
    <property type="project" value="InterPro"/>
</dbReference>
<dbReference type="PRINTS" id="PR00033">
    <property type="entry name" value="HTHASNC"/>
</dbReference>
<dbReference type="STRING" id="1797985.A2Y83_02415"/>
<dbReference type="Gene3D" id="1.10.10.10">
    <property type="entry name" value="Winged helix-like DNA-binding domain superfamily/Winged helix DNA-binding domain"/>
    <property type="match status" value="1"/>
</dbReference>
<evidence type="ECO:0000313" key="1">
    <source>
        <dbReference type="EMBL" id="OGF23391.1"/>
    </source>
</evidence>
<organism evidence="1 2">
    <name type="scientific">Candidatus Falkowbacteria bacterium RBG_13_39_14</name>
    <dbReference type="NCBI Taxonomy" id="1797985"/>
    <lineage>
        <taxon>Bacteria</taxon>
        <taxon>Candidatus Falkowiibacteriota</taxon>
    </lineage>
</organism>
<dbReference type="SUPFAM" id="SSF46785">
    <property type="entry name" value="Winged helix' DNA-binding domain"/>
    <property type="match status" value="1"/>
</dbReference>
<dbReference type="EMBL" id="MFFS01000001">
    <property type="protein sequence ID" value="OGF23391.1"/>
    <property type="molecule type" value="Genomic_DNA"/>
</dbReference>
<dbReference type="AlphaFoldDB" id="A0A1F5SAV0"/>
<gene>
    <name evidence="1" type="ORF">A2Y83_02415</name>
</gene>
<protein>
    <submittedName>
        <fullName evidence="1">Uncharacterized protein</fullName>
    </submittedName>
</protein>
<accession>A0A1F5SAV0</accession>
<comment type="caution">
    <text evidence="1">The sequence shown here is derived from an EMBL/GenBank/DDBJ whole genome shotgun (WGS) entry which is preliminary data.</text>
</comment>